<dbReference type="Proteomes" id="UP000257109">
    <property type="component" value="Unassembled WGS sequence"/>
</dbReference>
<gene>
    <name evidence="2" type="ORF">CR513_41950</name>
</gene>
<feature type="non-terminal residue" evidence="2">
    <location>
        <position position="1"/>
    </location>
</feature>
<reference evidence="2" key="1">
    <citation type="submission" date="2018-05" db="EMBL/GenBank/DDBJ databases">
        <title>Draft genome of Mucuna pruriens seed.</title>
        <authorList>
            <person name="Nnadi N.E."/>
            <person name="Vos R."/>
            <person name="Hasami M.H."/>
            <person name="Devisetty U.K."/>
            <person name="Aguiy J.C."/>
        </authorList>
    </citation>
    <scope>NUCLEOTIDE SEQUENCE [LARGE SCALE GENOMIC DNA]</scope>
    <source>
        <strain evidence="2">JCA_2017</strain>
    </source>
</reference>
<evidence type="ECO:0000313" key="3">
    <source>
        <dbReference type="Proteomes" id="UP000257109"/>
    </source>
</evidence>
<organism evidence="2 3">
    <name type="scientific">Mucuna pruriens</name>
    <name type="common">Velvet bean</name>
    <name type="synonym">Dolichos pruriens</name>
    <dbReference type="NCBI Taxonomy" id="157652"/>
    <lineage>
        <taxon>Eukaryota</taxon>
        <taxon>Viridiplantae</taxon>
        <taxon>Streptophyta</taxon>
        <taxon>Embryophyta</taxon>
        <taxon>Tracheophyta</taxon>
        <taxon>Spermatophyta</taxon>
        <taxon>Magnoliopsida</taxon>
        <taxon>eudicotyledons</taxon>
        <taxon>Gunneridae</taxon>
        <taxon>Pentapetalae</taxon>
        <taxon>rosids</taxon>
        <taxon>fabids</taxon>
        <taxon>Fabales</taxon>
        <taxon>Fabaceae</taxon>
        <taxon>Papilionoideae</taxon>
        <taxon>50 kb inversion clade</taxon>
        <taxon>NPAAA clade</taxon>
        <taxon>indigoferoid/millettioid clade</taxon>
        <taxon>Phaseoleae</taxon>
        <taxon>Mucuna</taxon>
    </lineage>
</organism>
<dbReference type="AlphaFoldDB" id="A0A371FHR6"/>
<protein>
    <submittedName>
        <fullName evidence="2">Uncharacterized protein</fullName>
    </submittedName>
</protein>
<evidence type="ECO:0000313" key="2">
    <source>
        <dbReference type="EMBL" id="RDX77857.1"/>
    </source>
</evidence>
<keyword evidence="3" id="KW-1185">Reference proteome</keyword>
<proteinExistence type="predicted"/>
<keyword evidence="1" id="KW-0812">Transmembrane</keyword>
<dbReference type="Pfam" id="PF08284">
    <property type="entry name" value="RVP_2"/>
    <property type="match status" value="1"/>
</dbReference>
<feature type="transmembrane region" description="Helical" evidence="1">
    <location>
        <begin position="83"/>
        <end position="102"/>
    </location>
</feature>
<comment type="caution">
    <text evidence="2">The sequence shown here is derived from an EMBL/GenBank/DDBJ whole genome shotgun (WGS) entry which is preliminary data.</text>
</comment>
<dbReference type="OrthoDB" id="1731756at2759"/>
<keyword evidence="1" id="KW-0472">Membrane</keyword>
<sequence>MATSCSLSKKEKYSVERNSQGSQPNIIGRVFALSGVEAFNYPLIALFDFEATHSFISHARVSLLKLLVSSLAYDLIINTLYKWFYLYIYYLFVVGDFLKVFLEDVNKLPVTA</sequence>
<keyword evidence="1" id="KW-1133">Transmembrane helix</keyword>
<name>A0A371FHR6_MUCPR</name>
<accession>A0A371FHR6</accession>
<evidence type="ECO:0000256" key="1">
    <source>
        <dbReference type="SAM" id="Phobius"/>
    </source>
</evidence>
<dbReference type="EMBL" id="QJKJ01009046">
    <property type="protein sequence ID" value="RDX77857.1"/>
    <property type="molecule type" value="Genomic_DNA"/>
</dbReference>